<evidence type="ECO:0000313" key="2">
    <source>
        <dbReference type="Proteomes" id="UP000274822"/>
    </source>
</evidence>
<keyword evidence="2" id="KW-1185">Reference proteome</keyword>
<accession>A0A433PUN2</accession>
<comment type="caution">
    <text evidence="1">The sequence shown here is derived from an EMBL/GenBank/DDBJ whole genome shotgun (WGS) entry which is preliminary data.</text>
</comment>
<dbReference type="Proteomes" id="UP000274822">
    <property type="component" value="Unassembled WGS sequence"/>
</dbReference>
<organism evidence="1 2">
    <name type="scientific">Jimgerdemannia flammicorona</name>
    <dbReference type="NCBI Taxonomy" id="994334"/>
    <lineage>
        <taxon>Eukaryota</taxon>
        <taxon>Fungi</taxon>
        <taxon>Fungi incertae sedis</taxon>
        <taxon>Mucoromycota</taxon>
        <taxon>Mucoromycotina</taxon>
        <taxon>Endogonomycetes</taxon>
        <taxon>Endogonales</taxon>
        <taxon>Endogonaceae</taxon>
        <taxon>Jimgerdemannia</taxon>
    </lineage>
</organism>
<dbReference type="EMBL" id="RBNJ01020672">
    <property type="protein sequence ID" value="RUS21225.1"/>
    <property type="molecule type" value="Genomic_DNA"/>
</dbReference>
<protein>
    <submittedName>
        <fullName evidence="1">Uncharacterized protein</fullName>
    </submittedName>
</protein>
<dbReference type="AlphaFoldDB" id="A0A433PUN2"/>
<reference evidence="1 2" key="1">
    <citation type="journal article" date="2018" name="New Phytol.">
        <title>Phylogenomics of Endogonaceae and evolution of mycorrhizas within Mucoromycota.</title>
        <authorList>
            <person name="Chang Y."/>
            <person name="Desiro A."/>
            <person name="Na H."/>
            <person name="Sandor L."/>
            <person name="Lipzen A."/>
            <person name="Clum A."/>
            <person name="Barry K."/>
            <person name="Grigoriev I.V."/>
            <person name="Martin F.M."/>
            <person name="Stajich J.E."/>
            <person name="Smith M.E."/>
            <person name="Bonito G."/>
            <person name="Spatafora J.W."/>
        </authorList>
    </citation>
    <scope>NUCLEOTIDE SEQUENCE [LARGE SCALE GENOMIC DNA]</scope>
    <source>
        <strain evidence="1 2">AD002</strain>
    </source>
</reference>
<gene>
    <name evidence="1" type="ORF">BC938DRAFT_475451</name>
</gene>
<evidence type="ECO:0000313" key="1">
    <source>
        <dbReference type="EMBL" id="RUS21225.1"/>
    </source>
</evidence>
<proteinExistence type="predicted"/>
<sequence>MQLRTTSSKIWRITSLEQFATIYQIPNDEMNDAHSFTMAGMRFLGSVSTEKIWHLLESFFLRRKYIKLTDTTSCLS</sequence>
<name>A0A433PUN2_9FUNG</name>